<feature type="domain" description="Lipoxygenase" evidence="4">
    <location>
        <begin position="1"/>
        <end position="146"/>
    </location>
</feature>
<sequence length="146" mass="16848">MLCHLSSYADPDSESSLPIRMSLNIYILRDERFGQLKMSDFLAFALKSLLEAIDEQNSRITAKHIESNLNGLAVNEAIKKNKLFILDHHDPLMPYLRKINTNTSTKTYATRTILFLKAYVTVNDSGYHQLISHWFESRNSRNTRSI</sequence>
<name>A0AA39SSY8_ACESA</name>
<dbReference type="InterPro" id="IPR036226">
    <property type="entry name" value="LipOase_C_sf"/>
</dbReference>
<gene>
    <name evidence="5" type="ORF">LWI29_004468</name>
</gene>
<evidence type="ECO:0000313" key="5">
    <source>
        <dbReference type="EMBL" id="KAK0599347.1"/>
    </source>
</evidence>
<evidence type="ECO:0000256" key="3">
    <source>
        <dbReference type="ARBA" id="ARBA00023002"/>
    </source>
</evidence>
<keyword evidence="6" id="KW-1185">Reference proteome</keyword>
<dbReference type="GO" id="GO:0016702">
    <property type="term" value="F:oxidoreductase activity, acting on single donors with incorporation of molecular oxygen, incorporation of two atoms of oxygen"/>
    <property type="evidence" value="ECO:0007669"/>
    <property type="project" value="InterPro"/>
</dbReference>
<dbReference type="EMBL" id="JAUESC010000003">
    <property type="protein sequence ID" value="KAK0599347.1"/>
    <property type="molecule type" value="Genomic_DNA"/>
</dbReference>
<keyword evidence="2" id="KW-0223">Dioxygenase</keyword>
<reference evidence="5" key="1">
    <citation type="journal article" date="2022" name="Plant J.">
        <title>Strategies of tolerance reflected in two North American maple genomes.</title>
        <authorList>
            <person name="McEvoy S.L."/>
            <person name="Sezen U.U."/>
            <person name="Trouern-Trend A."/>
            <person name="McMahon S.M."/>
            <person name="Schaberg P.G."/>
            <person name="Yang J."/>
            <person name="Wegrzyn J.L."/>
            <person name="Swenson N.G."/>
        </authorList>
    </citation>
    <scope>NUCLEOTIDE SEQUENCE</scope>
    <source>
        <strain evidence="5">NS2018</strain>
    </source>
</reference>
<protein>
    <recommendedName>
        <fullName evidence="4">Lipoxygenase domain-containing protein</fullName>
    </recommendedName>
</protein>
<dbReference type="GO" id="GO:0034440">
    <property type="term" value="P:lipid oxidation"/>
    <property type="evidence" value="ECO:0007669"/>
    <property type="project" value="InterPro"/>
</dbReference>
<dbReference type="GO" id="GO:0046872">
    <property type="term" value="F:metal ion binding"/>
    <property type="evidence" value="ECO:0007669"/>
    <property type="project" value="UniProtKB-KW"/>
</dbReference>
<dbReference type="InterPro" id="IPR000907">
    <property type="entry name" value="LipOase"/>
</dbReference>
<dbReference type="PROSITE" id="PS51393">
    <property type="entry name" value="LIPOXYGENASE_3"/>
    <property type="match status" value="1"/>
</dbReference>
<evidence type="ECO:0000256" key="1">
    <source>
        <dbReference type="ARBA" id="ARBA00022723"/>
    </source>
</evidence>
<proteinExistence type="predicted"/>
<dbReference type="Gene3D" id="3.10.450.60">
    <property type="match status" value="1"/>
</dbReference>
<dbReference type="AlphaFoldDB" id="A0AA39SSY8"/>
<organism evidence="5 6">
    <name type="scientific">Acer saccharum</name>
    <name type="common">Sugar maple</name>
    <dbReference type="NCBI Taxonomy" id="4024"/>
    <lineage>
        <taxon>Eukaryota</taxon>
        <taxon>Viridiplantae</taxon>
        <taxon>Streptophyta</taxon>
        <taxon>Embryophyta</taxon>
        <taxon>Tracheophyta</taxon>
        <taxon>Spermatophyta</taxon>
        <taxon>Magnoliopsida</taxon>
        <taxon>eudicotyledons</taxon>
        <taxon>Gunneridae</taxon>
        <taxon>Pentapetalae</taxon>
        <taxon>rosids</taxon>
        <taxon>malvids</taxon>
        <taxon>Sapindales</taxon>
        <taxon>Sapindaceae</taxon>
        <taxon>Hippocastanoideae</taxon>
        <taxon>Acereae</taxon>
        <taxon>Acer</taxon>
    </lineage>
</organism>
<evidence type="ECO:0000259" key="4">
    <source>
        <dbReference type="PROSITE" id="PS51393"/>
    </source>
</evidence>
<keyword evidence="3" id="KW-0560">Oxidoreductase</keyword>
<dbReference type="SUPFAM" id="SSF48484">
    <property type="entry name" value="Lipoxigenase"/>
    <property type="match status" value="1"/>
</dbReference>
<evidence type="ECO:0000256" key="2">
    <source>
        <dbReference type="ARBA" id="ARBA00022964"/>
    </source>
</evidence>
<comment type="caution">
    <text evidence="5">The sequence shown here is derived from an EMBL/GenBank/DDBJ whole genome shotgun (WGS) entry which is preliminary data.</text>
</comment>
<dbReference type="Proteomes" id="UP001168877">
    <property type="component" value="Unassembled WGS sequence"/>
</dbReference>
<keyword evidence="1" id="KW-0479">Metal-binding</keyword>
<reference evidence="5" key="2">
    <citation type="submission" date="2023-06" db="EMBL/GenBank/DDBJ databases">
        <authorList>
            <person name="Swenson N.G."/>
            <person name="Wegrzyn J.L."/>
            <person name="Mcevoy S.L."/>
        </authorList>
    </citation>
    <scope>NUCLEOTIDE SEQUENCE</scope>
    <source>
        <strain evidence="5">NS2018</strain>
        <tissue evidence="5">Leaf</tissue>
    </source>
</reference>
<evidence type="ECO:0000313" key="6">
    <source>
        <dbReference type="Proteomes" id="UP001168877"/>
    </source>
</evidence>
<dbReference type="PANTHER" id="PTHR11771">
    <property type="entry name" value="LIPOXYGENASE"/>
    <property type="match status" value="1"/>
</dbReference>
<accession>A0AA39SSY8</accession>
<dbReference type="Pfam" id="PF00305">
    <property type="entry name" value="Lipoxygenase"/>
    <property type="match status" value="1"/>
</dbReference>
<dbReference type="InterPro" id="IPR013819">
    <property type="entry name" value="LipOase_C"/>
</dbReference>